<dbReference type="GO" id="GO:0003677">
    <property type="term" value="F:DNA binding"/>
    <property type="evidence" value="ECO:0007669"/>
    <property type="project" value="UniProtKB-UniRule"/>
</dbReference>
<feature type="compositionally biased region" description="Basic and acidic residues" evidence="7">
    <location>
        <begin position="1"/>
        <end position="10"/>
    </location>
</feature>
<evidence type="ECO:0000256" key="6">
    <source>
        <dbReference type="RuleBase" id="RU365089"/>
    </source>
</evidence>
<dbReference type="Pfam" id="PF00872">
    <property type="entry name" value="Transposase_mut"/>
    <property type="match status" value="1"/>
</dbReference>
<dbReference type="Proteomes" id="UP000001007">
    <property type="component" value="Chromosome"/>
</dbReference>
<feature type="region of interest" description="Disordered" evidence="7">
    <location>
        <begin position="1"/>
        <end position="41"/>
    </location>
</feature>
<dbReference type="GO" id="GO:0004803">
    <property type="term" value="F:transposase activity"/>
    <property type="evidence" value="ECO:0007669"/>
    <property type="project" value="UniProtKB-UniRule"/>
</dbReference>
<evidence type="ECO:0000256" key="2">
    <source>
        <dbReference type="ARBA" id="ARBA00010961"/>
    </source>
</evidence>
<keyword evidence="6" id="KW-0814">Transposable element</keyword>
<dbReference type="PANTHER" id="PTHR33217:SF5">
    <property type="entry name" value="MUTATOR FAMILY TRANSPOSASE"/>
    <property type="match status" value="1"/>
</dbReference>
<keyword evidence="5 6" id="KW-0233">DNA recombination</keyword>
<evidence type="ECO:0000256" key="4">
    <source>
        <dbReference type="ARBA" id="ARBA00023125"/>
    </source>
</evidence>
<organism evidence="8 9">
    <name type="scientific">Chlorobaculum tepidum (strain ATCC 49652 / DSM 12025 / NBRC 103806 / TLS)</name>
    <name type="common">Chlorobium tepidum</name>
    <dbReference type="NCBI Taxonomy" id="194439"/>
    <lineage>
        <taxon>Bacteria</taxon>
        <taxon>Pseudomonadati</taxon>
        <taxon>Chlorobiota</taxon>
        <taxon>Chlorobiia</taxon>
        <taxon>Chlorobiales</taxon>
        <taxon>Chlorobiaceae</taxon>
        <taxon>Chlorobaculum</taxon>
    </lineage>
</organism>
<sequence>MTRKKEDPGHSGRAGRAARLSKASLPIVPNTSNSRNGHGSKTIIVDNDQFTIRSPRDRNGSFEPQLIPKRQTRFKGFDEKILAMDARGMSVRDMQAMLLELYQVEVSEALISSVTDAIKLIYLAMQNIAKKWTMPLRNRGAVINQFSITFEGRVPLVPPMKTTVDTLG</sequence>
<evidence type="ECO:0000256" key="3">
    <source>
        <dbReference type="ARBA" id="ARBA00022578"/>
    </source>
</evidence>
<dbReference type="InterPro" id="IPR001207">
    <property type="entry name" value="Transposase_mutator"/>
</dbReference>
<reference evidence="8 9" key="1">
    <citation type="journal article" date="2002" name="Proc. Natl. Acad. Sci. U.S.A.">
        <title>The complete genome sequence of Chlorobium tepidum TLS, a photosynthetic, anaerobic, green-sulfur bacterium.</title>
        <authorList>
            <person name="Eisen J.A."/>
            <person name="Nelson K.E."/>
            <person name="Paulsen I.T."/>
            <person name="Heidelberg J.F."/>
            <person name="Wu M."/>
            <person name="Dodson R.J."/>
            <person name="Deboy R."/>
            <person name="Gwinn M.L."/>
            <person name="Nelson W.C."/>
            <person name="Haft D.H."/>
            <person name="Hickey E.K."/>
            <person name="Peterson J.D."/>
            <person name="Durkin A.S."/>
            <person name="Kolonay J.L."/>
            <person name="Yang F."/>
            <person name="Holt I."/>
            <person name="Umayam L.A."/>
            <person name="Mason T."/>
            <person name="Brenner M."/>
            <person name="Shea T.P."/>
            <person name="Parksey D."/>
            <person name="Nierman W.C."/>
            <person name="Feldblyum T.V."/>
            <person name="Hansen C.L."/>
            <person name="Craven M.B."/>
            <person name="Radune D."/>
            <person name="Vamathevan J."/>
            <person name="Khouri H."/>
            <person name="White O."/>
            <person name="Gruber T.M."/>
            <person name="Ketchum K.A."/>
            <person name="Venter J.C."/>
            <person name="Tettelin H."/>
            <person name="Bryant D.A."/>
            <person name="Fraser C.M."/>
        </authorList>
    </citation>
    <scope>NUCLEOTIDE SEQUENCE [LARGE SCALE GENOMIC DNA]</scope>
    <source>
        <strain evidence="9">ATCC 49652 / DSM 12025 / NBRC 103806 / TLS</strain>
    </source>
</reference>
<evidence type="ECO:0000256" key="1">
    <source>
        <dbReference type="ARBA" id="ARBA00002190"/>
    </source>
</evidence>
<dbReference type="eggNOG" id="COG3328">
    <property type="taxonomic scope" value="Bacteria"/>
</dbReference>
<keyword evidence="3 6" id="KW-0815">Transposition</keyword>
<dbReference type="EnsemblBacteria" id="AAM72113">
    <property type="protein sequence ID" value="AAM72113"/>
    <property type="gene ID" value="CT0878"/>
</dbReference>
<dbReference type="PANTHER" id="PTHR33217">
    <property type="entry name" value="TRANSPOSASE FOR INSERTION SEQUENCE ELEMENT IS1081"/>
    <property type="match status" value="1"/>
</dbReference>
<comment type="similarity">
    <text evidence="2 6">Belongs to the transposase mutator family.</text>
</comment>
<dbReference type="HOGENOM" id="CLU_1583591_0_0_10"/>
<dbReference type="STRING" id="194439.CT0878"/>
<keyword evidence="4 6" id="KW-0238">DNA-binding</keyword>
<feature type="compositionally biased region" description="Polar residues" evidence="7">
    <location>
        <begin position="29"/>
        <end position="39"/>
    </location>
</feature>
<name>Q8KE15_CHLTE</name>
<dbReference type="OrthoDB" id="9779930at2"/>
<evidence type="ECO:0000256" key="5">
    <source>
        <dbReference type="ARBA" id="ARBA00023172"/>
    </source>
</evidence>
<protein>
    <recommendedName>
        <fullName evidence="6">Mutator family transposase</fullName>
    </recommendedName>
</protein>
<evidence type="ECO:0000313" key="9">
    <source>
        <dbReference type="Proteomes" id="UP000001007"/>
    </source>
</evidence>
<dbReference type="AlphaFoldDB" id="Q8KE15"/>
<keyword evidence="9" id="KW-1185">Reference proteome</keyword>
<dbReference type="EMBL" id="AE006470">
    <property type="protein sequence ID" value="AAM72113.1"/>
    <property type="molecule type" value="Genomic_DNA"/>
</dbReference>
<dbReference type="KEGG" id="cte:CT0878"/>
<accession>Q8KE15</accession>
<gene>
    <name evidence="8" type="ordered locus">CT0878</name>
</gene>
<comment type="function">
    <text evidence="1 6">Required for the transposition of the insertion element.</text>
</comment>
<evidence type="ECO:0000313" key="8">
    <source>
        <dbReference type="EMBL" id="AAM72113.1"/>
    </source>
</evidence>
<proteinExistence type="inferred from homology"/>
<dbReference type="PATRIC" id="fig|194439.7.peg.796"/>
<dbReference type="GO" id="GO:0006313">
    <property type="term" value="P:DNA transposition"/>
    <property type="evidence" value="ECO:0007669"/>
    <property type="project" value="UniProtKB-UniRule"/>
</dbReference>
<evidence type="ECO:0000256" key="7">
    <source>
        <dbReference type="SAM" id="MobiDB-lite"/>
    </source>
</evidence>